<evidence type="ECO:0000313" key="1">
    <source>
        <dbReference type="EMBL" id="QHL86648.1"/>
    </source>
</evidence>
<dbReference type="Proteomes" id="UP000464214">
    <property type="component" value="Chromosome"/>
</dbReference>
<evidence type="ECO:0000313" key="2">
    <source>
        <dbReference type="Proteomes" id="UP000464214"/>
    </source>
</evidence>
<dbReference type="KEGG" id="nib:GU926_04010"/>
<organism evidence="1 2">
    <name type="scientific">Nibribacter ruber</name>
    <dbReference type="NCBI Taxonomy" id="2698458"/>
    <lineage>
        <taxon>Bacteria</taxon>
        <taxon>Pseudomonadati</taxon>
        <taxon>Bacteroidota</taxon>
        <taxon>Cytophagia</taxon>
        <taxon>Cytophagales</taxon>
        <taxon>Hymenobacteraceae</taxon>
        <taxon>Nibribacter</taxon>
    </lineage>
</organism>
<dbReference type="RefSeq" id="WP_160689250.1">
    <property type="nucleotide sequence ID" value="NZ_CP047897.1"/>
</dbReference>
<gene>
    <name evidence="1" type="ORF">GU926_04010</name>
</gene>
<dbReference type="AlphaFoldDB" id="A0A6P1NXK9"/>
<name>A0A6P1NXK9_9BACT</name>
<proteinExistence type="predicted"/>
<reference evidence="1 2" key="1">
    <citation type="submission" date="2020-01" db="EMBL/GenBank/DDBJ databases">
        <authorList>
            <person name="Kim M."/>
        </authorList>
    </citation>
    <scope>NUCLEOTIDE SEQUENCE [LARGE SCALE GENOMIC DNA]</scope>
    <source>
        <strain evidence="1 2">BT10</strain>
    </source>
</reference>
<dbReference type="EMBL" id="CP047897">
    <property type="protein sequence ID" value="QHL86648.1"/>
    <property type="molecule type" value="Genomic_DNA"/>
</dbReference>
<sequence>MTDSEFDLLDELYFVTPYNELRQQINLPEQEFEQTLLQLIGNGYVKVLFPDQDTEVPFEAEHFAAYREQYYLLATKAGLLAHNTAG</sequence>
<accession>A0A6P1NXK9</accession>
<keyword evidence="2" id="KW-1185">Reference proteome</keyword>
<protein>
    <submittedName>
        <fullName evidence="1">Uncharacterized protein</fullName>
    </submittedName>
</protein>